<dbReference type="AlphaFoldDB" id="A0A1F6CLS3"/>
<sequence length="417" mass="44695">MSDLALLGGEPVRRTPFPDWPFYGEEEERSILATLRTNRLCCAAGGQTVHRFEEAFAAWCGAAGAVATTTGTAALHAAFAAAGVGPGDEVIVPAYTFISTASAVLMLGAIPVFADVVRDTLNIDPESAAERITDRTKAIAVVHANGLPVDADAVNRIAGERGILVVEDCSHAHGASYRGKSVGILGDIAAFSFQMKKILPIGEGGMVVSRERKFLDRAWDFVNLAKGGRTGLLGYNLRMHELQGALGLAFLPKVDGHNEVRRRNAETLRRTVAGLQGIRPAPAVPPADAREVYYNFIFDFDADAAGIDRTTFLEAVKAEGVPLQRNGYVPLHTVALFEEMRELPYRLPENAPILKGRRLYGKGVCPVAEAAIAEGNIELKVHPPRGEQEMEDVAAAVRKVLSHAGELRAAKDKAAAK</sequence>
<dbReference type="SUPFAM" id="SSF53383">
    <property type="entry name" value="PLP-dependent transferases"/>
    <property type="match status" value="1"/>
</dbReference>
<dbReference type="InterPro" id="IPR015422">
    <property type="entry name" value="PyrdxlP-dep_Trfase_small"/>
</dbReference>
<dbReference type="InterPro" id="IPR000653">
    <property type="entry name" value="DegT/StrS_aminotransferase"/>
</dbReference>
<dbReference type="Pfam" id="PF01041">
    <property type="entry name" value="DegT_DnrJ_EryC1"/>
    <property type="match status" value="1"/>
</dbReference>
<reference evidence="4 5" key="1">
    <citation type="journal article" date="2016" name="Nat. Commun.">
        <title>Thousands of microbial genomes shed light on interconnected biogeochemical processes in an aquifer system.</title>
        <authorList>
            <person name="Anantharaman K."/>
            <person name="Brown C.T."/>
            <person name="Hug L.A."/>
            <person name="Sharon I."/>
            <person name="Castelle C.J."/>
            <person name="Probst A.J."/>
            <person name="Thomas B.C."/>
            <person name="Singh A."/>
            <person name="Wilkins M.J."/>
            <person name="Karaoz U."/>
            <person name="Brodie E.L."/>
            <person name="Williams K.H."/>
            <person name="Hubbard S.S."/>
            <person name="Banfield J.F."/>
        </authorList>
    </citation>
    <scope>NUCLEOTIDE SEQUENCE [LARGE SCALE GENOMIC DNA]</scope>
    <source>
        <strain evidence="5">RIFCSPLOWO2_12_FULL_64_10</strain>
    </source>
</reference>
<dbReference type="InterPro" id="IPR015424">
    <property type="entry name" value="PyrdxlP-dep_Trfase"/>
</dbReference>
<dbReference type="InterPro" id="IPR015421">
    <property type="entry name" value="PyrdxlP-dep_Trfase_major"/>
</dbReference>
<evidence type="ECO:0000256" key="2">
    <source>
        <dbReference type="PIRSR" id="PIRSR000390-2"/>
    </source>
</evidence>
<comment type="caution">
    <text evidence="4">The sequence shown here is derived from an EMBL/GenBank/DDBJ whole genome shotgun (WGS) entry which is preliminary data.</text>
</comment>
<dbReference type="PANTHER" id="PTHR30244">
    <property type="entry name" value="TRANSAMINASE"/>
    <property type="match status" value="1"/>
</dbReference>
<dbReference type="Gene3D" id="3.90.1150.10">
    <property type="entry name" value="Aspartate Aminotransferase, domain 1"/>
    <property type="match status" value="1"/>
</dbReference>
<dbReference type="Proteomes" id="UP000178606">
    <property type="component" value="Unassembled WGS sequence"/>
</dbReference>
<proteinExistence type="inferred from homology"/>
<evidence type="ECO:0008006" key="6">
    <source>
        <dbReference type="Google" id="ProtNLM"/>
    </source>
</evidence>
<gene>
    <name evidence="4" type="ORF">A3F84_13745</name>
</gene>
<dbReference type="GO" id="GO:0008483">
    <property type="term" value="F:transaminase activity"/>
    <property type="evidence" value="ECO:0007669"/>
    <property type="project" value="TreeGrafter"/>
</dbReference>
<evidence type="ECO:0000313" key="4">
    <source>
        <dbReference type="EMBL" id="OGG49977.1"/>
    </source>
</evidence>
<feature type="modified residue" description="N6-(pyridoxal phosphate)lysine" evidence="2">
    <location>
        <position position="197"/>
    </location>
</feature>
<accession>A0A1F6CLS3</accession>
<evidence type="ECO:0000256" key="1">
    <source>
        <dbReference type="PIRSR" id="PIRSR000390-1"/>
    </source>
</evidence>
<dbReference type="Gene3D" id="3.40.640.10">
    <property type="entry name" value="Type I PLP-dependent aspartate aminotransferase-like (Major domain)"/>
    <property type="match status" value="1"/>
</dbReference>
<name>A0A1F6CLS3_HANXR</name>
<keyword evidence="2 3" id="KW-0663">Pyridoxal phosphate</keyword>
<dbReference type="PIRSF" id="PIRSF000390">
    <property type="entry name" value="PLP_StrS"/>
    <property type="match status" value="1"/>
</dbReference>
<dbReference type="EMBL" id="MFKF01000217">
    <property type="protein sequence ID" value="OGG49977.1"/>
    <property type="molecule type" value="Genomic_DNA"/>
</dbReference>
<evidence type="ECO:0000256" key="3">
    <source>
        <dbReference type="RuleBase" id="RU004508"/>
    </source>
</evidence>
<feature type="active site" description="Proton acceptor" evidence="1">
    <location>
        <position position="197"/>
    </location>
</feature>
<comment type="similarity">
    <text evidence="3">Belongs to the DegT/DnrJ/EryC1 family.</text>
</comment>
<protein>
    <recommendedName>
        <fullName evidence="6">DegT/DnrJ/EryC1/StrS family aminotransferase</fullName>
    </recommendedName>
</protein>
<dbReference type="PANTHER" id="PTHR30244:SF34">
    <property type="entry name" value="DTDP-4-AMINO-4,6-DIDEOXYGALACTOSE TRANSAMINASE"/>
    <property type="match status" value="1"/>
</dbReference>
<evidence type="ECO:0000313" key="5">
    <source>
        <dbReference type="Proteomes" id="UP000178606"/>
    </source>
</evidence>
<dbReference type="GO" id="GO:0030170">
    <property type="term" value="F:pyridoxal phosphate binding"/>
    <property type="evidence" value="ECO:0007669"/>
    <property type="project" value="TreeGrafter"/>
</dbReference>
<dbReference type="GO" id="GO:0000271">
    <property type="term" value="P:polysaccharide biosynthetic process"/>
    <property type="evidence" value="ECO:0007669"/>
    <property type="project" value="TreeGrafter"/>
</dbReference>
<organism evidence="4 5">
    <name type="scientific">Handelsmanbacteria sp. (strain RIFCSPLOWO2_12_FULL_64_10)</name>
    <dbReference type="NCBI Taxonomy" id="1817868"/>
    <lineage>
        <taxon>Bacteria</taxon>
        <taxon>Candidatus Handelsmaniibacteriota</taxon>
    </lineage>
</organism>